<dbReference type="InterPro" id="IPR000477">
    <property type="entry name" value="RT_dom"/>
</dbReference>
<gene>
    <name evidence="11" type="primary">LOC130459958</name>
</gene>
<evidence type="ECO:0000313" key="11">
    <source>
        <dbReference type="RefSeq" id="XP_056683576.1"/>
    </source>
</evidence>
<dbReference type="Gene3D" id="2.40.70.10">
    <property type="entry name" value="Acid Proteases"/>
    <property type="match status" value="1"/>
</dbReference>
<reference evidence="10" key="1">
    <citation type="journal article" date="2021" name="Nat. Commun.">
        <title>Genomic analyses provide insights into spinach domestication and the genetic basis of agronomic traits.</title>
        <authorList>
            <person name="Cai X."/>
            <person name="Sun X."/>
            <person name="Xu C."/>
            <person name="Sun H."/>
            <person name="Wang X."/>
            <person name="Ge C."/>
            <person name="Zhang Z."/>
            <person name="Wang Q."/>
            <person name="Fei Z."/>
            <person name="Jiao C."/>
            <person name="Wang Q."/>
        </authorList>
    </citation>
    <scope>NUCLEOTIDE SEQUENCE [LARGE SCALE GENOMIC DNA]</scope>
    <source>
        <strain evidence="10">cv. Varoflay</strain>
    </source>
</reference>
<evidence type="ECO:0000256" key="7">
    <source>
        <dbReference type="ARBA" id="ARBA00022918"/>
    </source>
</evidence>
<keyword evidence="4" id="KW-0540">Nuclease</keyword>
<dbReference type="EC" id="2.7.7.49" evidence="1"/>
<dbReference type="Gene3D" id="3.30.70.270">
    <property type="match status" value="2"/>
</dbReference>
<dbReference type="InterPro" id="IPR043128">
    <property type="entry name" value="Rev_trsase/Diguanyl_cyclase"/>
</dbReference>
<proteinExistence type="predicted"/>
<evidence type="ECO:0000259" key="9">
    <source>
        <dbReference type="Pfam" id="PF17917"/>
    </source>
</evidence>
<evidence type="ECO:0000256" key="1">
    <source>
        <dbReference type="ARBA" id="ARBA00012493"/>
    </source>
</evidence>
<dbReference type="CDD" id="cd01647">
    <property type="entry name" value="RT_LTR"/>
    <property type="match status" value="1"/>
</dbReference>
<protein>
    <recommendedName>
        <fullName evidence="1">RNA-directed DNA polymerase</fullName>
        <ecNumber evidence="1">2.7.7.49</ecNumber>
    </recommendedName>
</protein>
<dbReference type="GeneID" id="130459958"/>
<evidence type="ECO:0000256" key="4">
    <source>
        <dbReference type="ARBA" id="ARBA00022722"/>
    </source>
</evidence>
<dbReference type="Pfam" id="PF00078">
    <property type="entry name" value="RVT_1"/>
    <property type="match status" value="1"/>
</dbReference>
<dbReference type="Pfam" id="PF13650">
    <property type="entry name" value="Asp_protease_2"/>
    <property type="match status" value="1"/>
</dbReference>
<dbReference type="InterPro" id="IPR050951">
    <property type="entry name" value="Retrovirus_Pol_polyprotein"/>
</dbReference>
<evidence type="ECO:0000256" key="2">
    <source>
        <dbReference type="ARBA" id="ARBA00022679"/>
    </source>
</evidence>
<reference evidence="11" key="2">
    <citation type="submission" date="2025-08" db="UniProtKB">
        <authorList>
            <consortium name="RefSeq"/>
        </authorList>
    </citation>
    <scope>IDENTIFICATION</scope>
    <source>
        <tissue evidence="11">Leaf</tissue>
    </source>
</reference>
<feature type="domain" description="Reverse transcriptase" evidence="8">
    <location>
        <begin position="572"/>
        <end position="726"/>
    </location>
</feature>
<dbReference type="InterPro" id="IPR021109">
    <property type="entry name" value="Peptidase_aspartic_dom_sf"/>
</dbReference>
<dbReference type="PANTHER" id="PTHR37984:SF5">
    <property type="entry name" value="PROTEIN NYNRIN-LIKE"/>
    <property type="match status" value="1"/>
</dbReference>
<keyword evidence="10" id="KW-1185">Reference proteome</keyword>
<dbReference type="Pfam" id="PF17917">
    <property type="entry name" value="RT_RNaseH"/>
    <property type="match status" value="1"/>
</dbReference>
<dbReference type="InterPro" id="IPR043502">
    <property type="entry name" value="DNA/RNA_pol_sf"/>
</dbReference>
<dbReference type="CDD" id="cd00303">
    <property type="entry name" value="retropepsin_like"/>
    <property type="match status" value="1"/>
</dbReference>
<evidence type="ECO:0000259" key="8">
    <source>
        <dbReference type="Pfam" id="PF00078"/>
    </source>
</evidence>
<dbReference type="InterPro" id="IPR041373">
    <property type="entry name" value="RT_RNaseH"/>
</dbReference>
<evidence type="ECO:0000256" key="5">
    <source>
        <dbReference type="ARBA" id="ARBA00022759"/>
    </source>
</evidence>
<organism evidence="10 11">
    <name type="scientific">Spinacia oleracea</name>
    <name type="common">Spinach</name>
    <dbReference type="NCBI Taxonomy" id="3562"/>
    <lineage>
        <taxon>Eukaryota</taxon>
        <taxon>Viridiplantae</taxon>
        <taxon>Streptophyta</taxon>
        <taxon>Embryophyta</taxon>
        <taxon>Tracheophyta</taxon>
        <taxon>Spermatophyta</taxon>
        <taxon>Magnoliopsida</taxon>
        <taxon>eudicotyledons</taxon>
        <taxon>Gunneridae</taxon>
        <taxon>Pentapetalae</taxon>
        <taxon>Caryophyllales</taxon>
        <taxon>Chenopodiaceae</taxon>
        <taxon>Chenopodioideae</taxon>
        <taxon>Anserineae</taxon>
        <taxon>Spinacia</taxon>
    </lineage>
</organism>
<keyword evidence="6" id="KW-0378">Hydrolase</keyword>
<dbReference type="CDD" id="cd09274">
    <property type="entry name" value="RNase_HI_RT_Ty3"/>
    <property type="match status" value="1"/>
</dbReference>
<dbReference type="PANTHER" id="PTHR37984">
    <property type="entry name" value="PROTEIN CBG26694"/>
    <property type="match status" value="1"/>
</dbReference>
<sequence length="1121" mass="126229">MLVEMRNMMLQMQKSLSEKDAKIDALTAHNKIIDTQLAQMATTIAGRPPGQLPSQPENRESANAITLRSGRDYDGPSMPVEVDSGVSASDLVSEEIPKIVMGEKEPAEKIVNENEATTAVKKGADIQVPPIALPFPNRQLKNKLDKQFGRFLEVVKNLQVTVPFTELILQVPAYAKFMKDILTRKRAFCEVETVAFTEECSAYLQNKSPPKLKDPGSFSIPCNIGTVFIDKALCDLGASVSVMPLSVCTKLNMGELKVTNITLQMADRSVKYPLGVLEDVPVRVGKFYIPVDFVVLDMQEDSQIPIILGRPFLHTAGAVIDVKSGKLTLSVGDDKVTFNLNSALKSPMLEEEQCYRIDVVDFITRDNVSQVLERDPLEAVLCCESSAGDSSSWSAEVDALELALNGGESEPEGIKLKRLVRPVCSVKEVKKPELKPLPANLKYAFLDNEQLCPVIVSTALDAGQLSQLLIVLKRHKKAIGYSIDDLKGISPDFCMHRIHLDENHKPCIQPQRRLNPVMQDVVKAEVMKLLDAGIVYAVSDSKWVSPVQVVPKKGGTTVVRNEKNELIPTKVVTGWRMCIDYRRLNVATKKDHFPLPFIDQMLERLACHKFFCYLDGYSGFFQIPIHPDDQEKTTFTCPYGTFAYRRMPFGLCNAPATFQRCMMSIFSDFIESIMEVFMDDFSVYGTSFDSCLLNLTKVLKRCEECNLVLNWEKCHFMVTEGVVLGHLISDKGIRVDRAKVQVIEQLPPPVNVKGVRSFLGHAGFYRCFIKDFSKIVKPLTQLLLKDAPFVFTDACLEAFDRIKQALISAPIIRSPEWDIPFEIMCDASDYAVGAVLGQRKEKVLHAIYYASKTLDEAQVNYATTEKELLAIVYALDKFRTYLIGSKVIVYTDHAALKYLLSKKEAKPRLIRWILLLQEFDLEIRDKKGAENVVADHLSRLRYDDGKGSTPIDDSFPDDHLLALASQSPWFADFANYIVGRILPADLSYQQKKKFLHDVRFYFWAILICFVRLLKGYTSVVFQNGKFKVLSVGVILHLMVATMDRRKQTLSCHNVVFTGLLCSKMHRLLLWLVMRARGPALFRGGMRCHRTGSLRLRFSMCGELIIWDHSHRPRVTCISLLL</sequence>
<evidence type="ECO:0000256" key="3">
    <source>
        <dbReference type="ARBA" id="ARBA00022695"/>
    </source>
</evidence>
<evidence type="ECO:0000256" key="6">
    <source>
        <dbReference type="ARBA" id="ARBA00022801"/>
    </source>
</evidence>
<keyword evidence="2" id="KW-0808">Transferase</keyword>
<dbReference type="Proteomes" id="UP000813463">
    <property type="component" value="Chromosome 4"/>
</dbReference>
<dbReference type="Gene3D" id="3.10.10.10">
    <property type="entry name" value="HIV Type 1 Reverse Transcriptase, subunit A, domain 1"/>
    <property type="match status" value="1"/>
</dbReference>
<feature type="domain" description="Reverse transcriptase RNase H-like" evidence="9">
    <location>
        <begin position="820"/>
        <end position="919"/>
    </location>
</feature>
<keyword evidence="3" id="KW-0548">Nucleotidyltransferase</keyword>
<evidence type="ECO:0000313" key="10">
    <source>
        <dbReference type="Proteomes" id="UP000813463"/>
    </source>
</evidence>
<dbReference type="SUPFAM" id="SSF56672">
    <property type="entry name" value="DNA/RNA polymerases"/>
    <property type="match status" value="1"/>
</dbReference>
<name>A0ABM3QJN9_SPIOL</name>
<keyword evidence="5" id="KW-0255">Endonuclease</keyword>
<keyword evidence="7" id="KW-0695">RNA-directed DNA polymerase</keyword>
<accession>A0ABM3QJN9</accession>
<dbReference type="RefSeq" id="XP_056683576.1">
    <property type="nucleotide sequence ID" value="XM_056827598.1"/>
</dbReference>